<keyword evidence="4 9" id="KW-0808">Transferase</keyword>
<feature type="transmembrane region" description="Helical" evidence="7">
    <location>
        <begin position="99"/>
        <end position="120"/>
    </location>
</feature>
<feature type="domain" description="Histidine kinase" evidence="8">
    <location>
        <begin position="321"/>
        <end position="528"/>
    </location>
</feature>
<dbReference type="InterPro" id="IPR003661">
    <property type="entry name" value="HisK_dim/P_dom"/>
</dbReference>
<dbReference type="CDD" id="cd00082">
    <property type="entry name" value="HisKA"/>
    <property type="match status" value="1"/>
</dbReference>
<dbReference type="PANTHER" id="PTHR43711">
    <property type="entry name" value="TWO-COMPONENT HISTIDINE KINASE"/>
    <property type="match status" value="1"/>
</dbReference>
<accession>A0A3S5B4E9</accession>
<proteinExistence type="predicted"/>
<dbReference type="STRING" id="28091.SAMEA3174300_01579"/>
<dbReference type="SMART" id="SM00387">
    <property type="entry name" value="HATPase_c"/>
    <property type="match status" value="1"/>
</dbReference>
<dbReference type="PANTHER" id="PTHR43711:SF31">
    <property type="entry name" value="HISTIDINE KINASE"/>
    <property type="match status" value="1"/>
</dbReference>
<keyword evidence="5" id="KW-0418">Kinase</keyword>
<keyword evidence="7" id="KW-0812">Transmembrane</keyword>
<dbReference type="PROSITE" id="PS50109">
    <property type="entry name" value="HIS_KIN"/>
    <property type="match status" value="1"/>
</dbReference>
<comment type="catalytic activity">
    <reaction evidence="1">
        <text>ATP + protein L-histidine = ADP + protein N-phospho-L-histidine.</text>
        <dbReference type="EC" id="2.7.13.3"/>
    </reaction>
</comment>
<gene>
    <name evidence="9" type="primary">kinA</name>
    <name evidence="9" type="ORF">NCTC12742_00955</name>
</gene>
<keyword evidence="3" id="KW-0597">Phosphoprotein</keyword>
<keyword evidence="10" id="KW-1185">Reference proteome</keyword>
<dbReference type="Gene3D" id="1.10.287.130">
    <property type="match status" value="1"/>
</dbReference>
<sequence>MSRDKAVLYKNWDGQGEKISGLVNIARIAIVLSLLVFQGLGNYADGGFVSTAFFSFEFYLWLSAYAAIIIVSILNPTWQSRENDLPSAWVVVDITMIMWLVYIAGGINSGLGVLVLPFVVTSCLISAGRYPLLYGSYTTMLLLVNLLANGDMQGSPASWNVTAVVMAAFLSGASFLVAALTAFLASYLQEATESANENQQAYRRVSGLNRLVLNRVQEAVVVLDTEQTVWLFNRQAKTYFPDLEIDRQHNVFGELIEQWQQQPDRVFEIDIHIYQHAMHVRAVPLIQEDTELLMLYIRSLREVAAEVMSTKLASLGQLTANLAHEIRNPMSAIRHANDLLQEDDMDPTKVKLHNIIDSNIGRIDKMLEDISLINKRDSLSKETVNIMKFWLAFKQEFILNNPAASGCIHLNMERSNLSVAVDSMHLQQIMWNLCNNAWRHSKKDAQAIMIAVKASGRMHVSILVMDSGMGVPPDIRTRLFEPFFTTEKRGTGLGLYVARELAHANMGQLHYHPEMNGFELILPRDYNE</sequence>
<dbReference type="Pfam" id="PF25323">
    <property type="entry name" value="6TM_PilS"/>
    <property type="match status" value="1"/>
</dbReference>
<name>A0A3S5B4E9_9NEIS</name>
<dbReference type="SUPFAM" id="SSF55874">
    <property type="entry name" value="ATPase domain of HSP90 chaperone/DNA topoisomerase II/histidine kinase"/>
    <property type="match status" value="1"/>
</dbReference>
<dbReference type="InterPro" id="IPR004358">
    <property type="entry name" value="Sig_transdc_His_kin-like_C"/>
</dbReference>
<keyword evidence="7" id="KW-0472">Membrane</keyword>
<dbReference type="OrthoDB" id="9815750at2"/>
<evidence type="ECO:0000256" key="1">
    <source>
        <dbReference type="ARBA" id="ARBA00000085"/>
    </source>
</evidence>
<dbReference type="AlphaFoldDB" id="A0A3S5B4E9"/>
<dbReference type="RefSeq" id="WP_004283210.1">
    <property type="nucleotide sequence ID" value="NZ_CAUJRG010000007.1"/>
</dbReference>
<dbReference type="InterPro" id="IPR050736">
    <property type="entry name" value="Sensor_HK_Regulatory"/>
</dbReference>
<organism evidence="9 10">
    <name type="scientific">Neisseria weaveri</name>
    <dbReference type="NCBI Taxonomy" id="28091"/>
    <lineage>
        <taxon>Bacteria</taxon>
        <taxon>Pseudomonadati</taxon>
        <taxon>Pseudomonadota</taxon>
        <taxon>Betaproteobacteria</taxon>
        <taxon>Neisseriales</taxon>
        <taxon>Neisseriaceae</taxon>
        <taxon>Neisseria</taxon>
    </lineage>
</organism>
<dbReference type="SMART" id="SM00388">
    <property type="entry name" value="HisKA"/>
    <property type="match status" value="1"/>
</dbReference>
<dbReference type="EMBL" id="LR134533">
    <property type="protein sequence ID" value="VEJ50951.1"/>
    <property type="molecule type" value="Genomic_DNA"/>
</dbReference>
<feature type="transmembrane region" description="Helical" evidence="7">
    <location>
        <begin position="21"/>
        <end position="38"/>
    </location>
</feature>
<evidence type="ECO:0000256" key="3">
    <source>
        <dbReference type="ARBA" id="ARBA00022553"/>
    </source>
</evidence>
<dbReference type="Proteomes" id="UP000272771">
    <property type="component" value="Chromosome"/>
</dbReference>
<dbReference type="InterPro" id="IPR003594">
    <property type="entry name" value="HATPase_dom"/>
</dbReference>
<feature type="transmembrane region" description="Helical" evidence="7">
    <location>
        <begin position="161"/>
        <end position="188"/>
    </location>
</feature>
<dbReference type="EC" id="2.7.13.3" evidence="2"/>
<evidence type="ECO:0000256" key="2">
    <source>
        <dbReference type="ARBA" id="ARBA00012438"/>
    </source>
</evidence>
<keyword evidence="6" id="KW-0902">Two-component regulatory system</keyword>
<dbReference type="KEGG" id="nwe:SAMEA3174300_1579"/>
<feature type="transmembrane region" description="Helical" evidence="7">
    <location>
        <begin position="58"/>
        <end position="78"/>
    </location>
</feature>
<evidence type="ECO:0000313" key="9">
    <source>
        <dbReference type="EMBL" id="VEJ50951.1"/>
    </source>
</evidence>
<evidence type="ECO:0000256" key="6">
    <source>
        <dbReference type="ARBA" id="ARBA00023012"/>
    </source>
</evidence>
<evidence type="ECO:0000256" key="5">
    <source>
        <dbReference type="ARBA" id="ARBA00022777"/>
    </source>
</evidence>
<dbReference type="Pfam" id="PF00512">
    <property type="entry name" value="HisKA"/>
    <property type="match status" value="1"/>
</dbReference>
<reference evidence="9 10" key="1">
    <citation type="submission" date="2018-12" db="EMBL/GenBank/DDBJ databases">
        <authorList>
            <consortium name="Pathogen Informatics"/>
        </authorList>
    </citation>
    <scope>NUCLEOTIDE SEQUENCE [LARGE SCALE GENOMIC DNA]</scope>
    <source>
        <strain evidence="9 10">NCTC12742</strain>
    </source>
</reference>
<dbReference type="InterPro" id="IPR005467">
    <property type="entry name" value="His_kinase_dom"/>
</dbReference>
<dbReference type="SUPFAM" id="SSF47384">
    <property type="entry name" value="Homodimeric domain of signal transducing histidine kinase"/>
    <property type="match status" value="1"/>
</dbReference>
<protein>
    <recommendedName>
        <fullName evidence="2">histidine kinase</fullName>
        <ecNumber evidence="2">2.7.13.3</ecNumber>
    </recommendedName>
</protein>
<dbReference type="PRINTS" id="PR00344">
    <property type="entry name" value="BCTRLSENSOR"/>
</dbReference>
<evidence type="ECO:0000256" key="4">
    <source>
        <dbReference type="ARBA" id="ARBA00022679"/>
    </source>
</evidence>
<dbReference type="Gene3D" id="3.30.565.10">
    <property type="entry name" value="Histidine kinase-like ATPase, C-terminal domain"/>
    <property type="match status" value="1"/>
</dbReference>
<keyword evidence="7" id="KW-1133">Transmembrane helix</keyword>
<dbReference type="GO" id="GO:0000155">
    <property type="term" value="F:phosphorelay sensor kinase activity"/>
    <property type="evidence" value="ECO:0007669"/>
    <property type="project" value="InterPro"/>
</dbReference>
<dbReference type="InterPro" id="IPR036097">
    <property type="entry name" value="HisK_dim/P_sf"/>
</dbReference>
<dbReference type="InterPro" id="IPR036890">
    <property type="entry name" value="HATPase_C_sf"/>
</dbReference>
<dbReference type="Pfam" id="PF02518">
    <property type="entry name" value="HATPase_c"/>
    <property type="match status" value="1"/>
</dbReference>
<evidence type="ECO:0000256" key="7">
    <source>
        <dbReference type="SAM" id="Phobius"/>
    </source>
</evidence>
<evidence type="ECO:0000259" key="8">
    <source>
        <dbReference type="PROSITE" id="PS50109"/>
    </source>
</evidence>
<evidence type="ECO:0000313" key="10">
    <source>
        <dbReference type="Proteomes" id="UP000272771"/>
    </source>
</evidence>
<feature type="transmembrane region" description="Helical" evidence="7">
    <location>
        <begin position="132"/>
        <end position="149"/>
    </location>
</feature>